<keyword evidence="6" id="KW-0560">Oxidoreductase</keyword>
<keyword evidence="9" id="KW-0472">Membrane</keyword>
<evidence type="ECO:0000313" key="11">
    <source>
        <dbReference type="EMBL" id="EFJ30101.1"/>
    </source>
</evidence>
<keyword evidence="5" id="KW-0479">Metal-binding</keyword>
<evidence type="ECO:0000256" key="8">
    <source>
        <dbReference type="ARBA" id="ARBA00023033"/>
    </source>
</evidence>
<organism evidence="12">
    <name type="scientific">Selaginella moellendorffii</name>
    <name type="common">Spikemoss</name>
    <dbReference type="NCBI Taxonomy" id="88036"/>
    <lineage>
        <taxon>Eukaryota</taxon>
        <taxon>Viridiplantae</taxon>
        <taxon>Streptophyta</taxon>
        <taxon>Embryophyta</taxon>
        <taxon>Tracheophyta</taxon>
        <taxon>Lycopodiopsida</taxon>
        <taxon>Selaginellales</taxon>
        <taxon>Selaginellaceae</taxon>
        <taxon>Selaginella</taxon>
    </lineage>
</organism>
<feature type="chain" id="PRO_5003121693" evidence="10">
    <location>
        <begin position="26"/>
        <end position="114"/>
    </location>
</feature>
<dbReference type="InParanoid" id="D8RCB5"/>
<evidence type="ECO:0000256" key="2">
    <source>
        <dbReference type="ARBA" id="ARBA00004370"/>
    </source>
</evidence>
<dbReference type="KEGG" id="smo:SELMODRAFT_409747"/>
<comment type="similarity">
    <text evidence="3">Belongs to the cytochrome P450 family.</text>
</comment>
<reference evidence="11 12" key="1">
    <citation type="journal article" date="2011" name="Science">
        <title>The Selaginella genome identifies genetic changes associated with the evolution of vascular plants.</title>
        <authorList>
            <person name="Banks J.A."/>
            <person name="Nishiyama T."/>
            <person name="Hasebe M."/>
            <person name="Bowman J.L."/>
            <person name="Gribskov M."/>
            <person name="dePamphilis C."/>
            <person name="Albert V.A."/>
            <person name="Aono N."/>
            <person name="Aoyama T."/>
            <person name="Ambrose B.A."/>
            <person name="Ashton N.W."/>
            <person name="Axtell M.J."/>
            <person name="Barker E."/>
            <person name="Barker M.S."/>
            <person name="Bennetzen J.L."/>
            <person name="Bonawitz N.D."/>
            <person name="Chapple C."/>
            <person name="Cheng C."/>
            <person name="Correa L.G."/>
            <person name="Dacre M."/>
            <person name="DeBarry J."/>
            <person name="Dreyer I."/>
            <person name="Elias M."/>
            <person name="Engstrom E.M."/>
            <person name="Estelle M."/>
            <person name="Feng L."/>
            <person name="Finet C."/>
            <person name="Floyd S.K."/>
            <person name="Frommer W.B."/>
            <person name="Fujita T."/>
            <person name="Gramzow L."/>
            <person name="Gutensohn M."/>
            <person name="Harholt J."/>
            <person name="Hattori M."/>
            <person name="Heyl A."/>
            <person name="Hirai T."/>
            <person name="Hiwatashi Y."/>
            <person name="Ishikawa M."/>
            <person name="Iwata M."/>
            <person name="Karol K.G."/>
            <person name="Koehler B."/>
            <person name="Kolukisaoglu U."/>
            <person name="Kubo M."/>
            <person name="Kurata T."/>
            <person name="Lalonde S."/>
            <person name="Li K."/>
            <person name="Li Y."/>
            <person name="Litt A."/>
            <person name="Lyons E."/>
            <person name="Manning G."/>
            <person name="Maruyama T."/>
            <person name="Michael T.P."/>
            <person name="Mikami K."/>
            <person name="Miyazaki S."/>
            <person name="Morinaga S."/>
            <person name="Murata T."/>
            <person name="Mueller-Roeber B."/>
            <person name="Nelson D.R."/>
            <person name="Obara M."/>
            <person name="Oguri Y."/>
            <person name="Olmstead R.G."/>
            <person name="Onodera N."/>
            <person name="Petersen B.L."/>
            <person name="Pils B."/>
            <person name="Prigge M."/>
            <person name="Rensing S.A."/>
            <person name="Riano-Pachon D.M."/>
            <person name="Roberts A.W."/>
            <person name="Sato Y."/>
            <person name="Scheller H.V."/>
            <person name="Schulz B."/>
            <person name="Schulz C."/>
            <person name="Shakirov E.V."/>
            <person name="Shibagaki N."/>
            <person name="Shinohara N."/>
            <person name="Shippen D.E."/>
            <person name="Soerensen I."/>
            <person name="Sotooka R."/>
            <person name="Sugimoto N."/>
            <person name="Sugita M."/>
            <person name="Sumikawa N."/>
            <person name="Tanurdzic M."/>
            <person name="Theissen G."/>
            <person name="Ulvskov P."/>
            <person name="Wakazuki S."/>
            <person name="Weng J.K."/>
            <person name="Willats W.W."/>
            <person name="Wipf D."/>
            <person name="Wolf P.G."/>
            <person name="Yang L."/>
            <person name="Zimmer A.D."/>
            <person name="Zhu Q."/>
            <person name="Mitros T."/>
            <person name="Hellsten U."/>
            <person name="Loque D."/>
            <person name="Otillar R."/>
            <person name="Salamov A."/>
            <person name="Schmutz J."/>
            <person name="Shapiro H."/>
            <person name="Lindquist E."/>
            <person name="Lucas S."/>
            <person name="Rokhsar D."/>
            <person name="Grigoriev I.V."/>
        </authorList>
    </citation>
    <scope>NUCLEOTIDE SEQUENCE [LARGE SCALE GENOMIC DNA]</scope>
</reference>
<keyword evidence="4" id="KW-0349">Heme</keyword>
<dbReference type="GO" id="GO:0004497">
    <property type="term" value="F:monooxygenase activity"/>
    <property type="evidence" value="ECO:0007669"/>
    <property type="project" value="UniProtKB-KW"/>
</dbReference>
<comment type="cofactor">
    <cofactor evidence="1">
        <name>heme</name>
        <dbReference type="ChEBI" id="CHEBI:30413"/>
    </cofactor>
</comment>
<dbReference type="InterPro" id="IPR036396">
    <property type="entry name" value="Cyt_P450_sf"/>
</dbReference>
<dbReference type="PANTHER" id="PTHR47943">
    <property type="entry name" value="CYTOCHROME P450 93A3-LIKE"/>
    <property type="match status" value="1"/>
</dbReference>
<dbReference type="Gramene" id="EFJ30101">
    <property type="protein sequence ID" value="EFJ30101"/>
    <property type="gene ID" value="SELMODRAFT_409747"/>
</dbReference>
<accession>D8RCB5</accession>
<dbReference type="eggNOG" id="KOG0156">
    <property type="taxonomic scope" value="Eukaryota"/>
</dbReference>
<evidence type="ECO:0000256" key="4">
    <source>
        <dbReference type="ARBA" id="ARBA00022617"/>
    </source>
</evidence>
<sequence length="114" mass="12814">MDLALAVSSTIFIALLVLCFLKARSNLPPGDHFSYNFSGIATSPYGELWRNTRKLCTMELFTAKCIDSFSWVRRDELSRALEGILKAHGDGKPVEGDVKANLMVFLMLQMPRRC</sequence>
<keyword evidence="7" id="KW-0408">Iron</keyword>
<evidence type="ECO:0000256" key="1">
    <source>
        <dbReference type="ARBA" id="ARBA00001971"/>
    </source>
</evidence>
<evidence type="ECO:0000256" key="10">
    <source>
        <dbReference type="SAM" id="SignalP"/>
    </source>
</evidence>
<dbReference type="GO" id="GO:0016705">
    <property type="term" value="F:oxidoreductase activity, acting on paired donors, with incorporation or reduction of molecular oxygen"/>
    <property type="evidence" value="ECO:0007669"/>
    <property type="project" value="InterPro"/>
</dbReference>
<dbReference type="PANTHER" id="PTHR47943:SF8">
    <property type="entry name" value="CYTOCHROME P450"/>
    <property type="match status" value="1"/>
</dbReference>
<dbReference type="Gene3D" id="1.10.630.10">
    <property type="entry name" value="Cytochrome P450"/>
    <property type="match status" value="1"/>
</dbReference>
<keyword evidence="8" id="KW-0503">Monooxygenase</keyword>
<name>D8RCB5_SELML</name>
<dbReference type="GO" id="GO:0016020">
    <property type="term" value="C:membrane"/>
    <property type="evidence" value="ECO:0007669"/>
    <property type="project" value="UniProtKB-SubCell"/>
</dbReference>
<feature type="signal peptide" evidence="10">
    <location>
        <begin position="1"/>
        <end position="25"/>
    </location>
</feature>
<dbReference type="HOGENOM" id="CLU_2125382_0_0_1"/>
<evidence type="ECO:0000256" key="3">
    <source>
        <dbReference type="ARBA" id="ARBA00010617"/>
    </source>
</evidence>
<comment type="subcellular location">
    <subcellularLocation>
        <location evidence="2">Membrane</location>
    </subcellularLocation>
</comment>
<keyword evidence="12" id="KW-1185">Reference proteome</keyword>
<protein>
    <submittedName>
        <fullName evidence="11">Uncharacterized protein CYP797B15</fullName>
    </submittedName>
</protein>
<dbReference type="GO" id="GO:0020037">
    <property type="term" value="F:heme binding"/>
    <property type="evidence" value="ECO:0007669"/>
    <property type="project" value="InterPro"/>
</dbReference>
<dbReference type="SUPFAM" id="SSF48264">
    <property type="entry name" value="Cytochrome P450"/>
    <property type="match status" value="1"/>
</dbReference>
<evidence type="ECO:0000313" key="12">
    <source>
        <dbReference type="Proteomes" id="UP000001514"/>
    </source>
</evidence>
<evidence type="ECO:0000256" key="9">
    <source>
        <dbReference type="ARBA" id="ARBA00023136"/>
    </source>
</evidence>
<dbReference type="EMBL" id="GL377576">
    <property type="protein sequence ID" value="EFJ30101.1"/>
    <property type="molecule type" value="Genomic_DNA"/>
</dbReference>
<dbReference type="Proteomes" id="UP000001514">
    <property type="component" value="Unassembled WGS sequence"/>
</dbReference>
<dbReference type="AlphaFoldDB" id="D8RCB5"/>
<dbReference type="GO" id="GO:0005506">
    <property type="term" value="F:iron ion binding"/>
    <property type="evidence" value="ECO:0007669"/>
    <property type="project" value="InterPro"/>
</dbReference>
<evidence type="ECO:0000256" key="6">
    <source>
        <dbReference type="ARBA" id="ARBA00023002"/>
    </source>
</evidence>
<proteinExistence type="inferred from homology"/>
<gene>
    <name evidence="11" type="primary">CYP797B15</name>
    <name evidence="11" type="ORF">SELMODRAFT_409747</name>
</gene>
<keyword evidence="10" id="KW-0732">Signal</keyword>
<evidence type="ECO:0000256" key="5">
    <source>
        <dbReference type="ARBA" id="ARBA00022723"/>
    </source>
</evidence>
<evidence type="ECO:0000256" key="7">
    <source>
        <dbReference type="ARBA" id="ARBA00023004"/>
    </source>
</evidence>